<evidence type="ECO:0000259" key="2">
    <source>
        <dbReference type="PROSITE" id="PS50887"/>
    </source>
</evidence>
<dbReference type="FunFam" id="3.30.70.270:FF:000001">
    <property type="entry name" value="Diguanylate cyclase domain protein"/>
    <property type="match status" value="1"/>
</dbReference>
<dbReference type="EMBL" id="CZQC01000071">
    <property type="protein sequence ID" value="CUS42860.1"/>
    <property type="molecule type" value="Genomic_DNA"/>
</dbReference>
<sequence length="647" mass="73170">MHQLLKQQVQKFISGDAPLSDDMSALLACISNTYSANELERAQLEESLEMSARTLIERNDSLIRNIENQRQAQGNLAHSYEILNATLNASKEGVLVVGQDDAPIAFNSRYIELVMLDQERMSTMSGVDLFRNFLSLATNPSLLYKQVDALSALGSDSHEVYRLKDGRWLEVYACRHSVAGLIWMLRDISEIYEKEATITFQAYHDSLTGLPNRVRLQERLEQAIATSQRKHRRFALCYLDLDGFKTINDSLGHNHGDELLKEVSARLQANLRKQDTLARVGGDEFVVIFEQVEGHEDVLTLAEGVLKTLYEPIRLDRREFVIGASMGIAMYPTDGEDSGILMRNADIAMYRAKANGKNCFHFFTPALERIALQRMSLETNLRSALEKNQLELFYQPKVCLRDLPDGMETGHLHSFEALLRWPQANGGFISPESFIHIAEDAGMIGRIGYWILQQACLQAKDWYDQGYSANISINISPRQFLIPNFHYEIIQIIRDMNVPVELISIEITESLLMQDLSHARAVLKYFRENGIFIYLDDFGTGFSSLNYLKNLPVDAIKIDRTFVKDLSSSSADQAIAASIITLGKNLDMLIVAEGIENAEQADFLIRNGCDLAQGYYYGHPVSAEQASLYLHPADRTCERLAKRQRCL</sequence>
<dbReference type="CDD" id="cd01948">
    <property type="entry name" value="EAL"/>
    <property type="match status" value="1"/>
</dbReference>
<dbReference type="InterPro" id="IPR052155">
    <property type="entry name" value="Biofilm_reg_signaling"/>
</dbReference>
<dbReference type="PROSITE" id="PS50887">
    <property type="entry name" value="GGDEF"/>
    <property type="match status" value="1"/>
</dbReference>
<gene>
    <name evidence="3" type="ORF">MGWOODY_Tha2936</name>
</gene>
<dbReference type="CDD" id="cd01949">
    <property type="entry name" value="GGDEF"/>
    <property type="match status" value="1"/>
</dbReference>
<feature type="domain" description="GGDEF" evidence="2">
    <location>
        <begin position="232"/>
        <end position="365"/>
    </location>
</feature>
<dbReference type="SMART" id="SM00052">
    <property type="entry name" value="EAL"/>
    <property type="match status" value="1"/>
</dbReference>
<dbReference type="InterPro" id="IPR043128">
    <property type="entry name" value="Rev_trsase/Diguanyl_cyclase"/>
</dbReference>
<proteinExistence type="predicted"/>
<evidence type="ECO:0000313" key="3">
    <source>
        <dbReference type="EMBL" id="CUS42860.1"/>
    </source>
</evidence>
<dbReference type="AlphaFoldDB" id="A0A160TE56"/>
<dbReference type="SMART" id="SM00267">
    <property type="entry name" value="GGDEF"/>
    <property type="match status" value="1"/>
</dbReference>
<dbReference type="PANTHER" id="PTHR44757">
    <property type="entry name" value="DIGUANYLATE CYCLASE DGCP"/>
    <property type="match status" value="1"/>
</dbReference>
<dbReference type="InterPro" id="IPR035919">
    <property type="entry name" value="EAL_sf"/>
</dbReference>
<reference evidence="3" key="1">
    <citation type="submission" date="2015-10" db="EMBL/GenBank/DDBJ databases">
        <authorList>
            <person name="Gilbert D.G."/>
        </authorList>
    </citation>
    <scope>NUCLEOTIDE SEQUENCE</scope>
</reference>
<evidence type="ECO:0000259" key="1">
    <source>
        <dbReference type="PROSITE" id="PS50883"/>
    </source>
</evidence>
<dbReference type="SUPFAM" id="SSF55073">
    <property type="entry name" value="Nucleotide cyclase"/>
    <property type="match status" value="1"/>
</dbReference>
<dbReference type="SUPFAM" id="SSF141868">
    <property type="entry name" value="EAL domain-like"/>
    <property type="match status" value="1"/>
</dbReference>
<dbReference type="Gene3D" id="3.20.20.450">
    <property type="entry name" value="EAL domain"/>
    <property type="match status" value="1"/>
</dbReference>
<dbReference type="PROSITE" id="PS50883">
    <property type="entry name" value="EAL"/>
    <property type="match status" value="1"/>
</dbReference>
<dbReference type="Pfam" id="PF00990">
    <property type="entry name" value="GGDEF"/>
    <property type="match status" value="1"/>
</dbReference>
<dbReference type="NCBIfam" id="TIGR00254">
    <property type="entry name" value="GGDEF"/>
    <property type="match status" value="1"/>
</dbReference>
<dbReference type="Gene3D" id="3.30.70.270">
    <property type="match status" value="1"/>
</dbReference>
<dbReference type="Pfam" id="PF00563">
    <property type="entry name" value="EAL"/>
    <property type="match status" value="1"/>
</dbReference>
<feature type="domain" description="EAL" evidence="1">
    <location>
        <begin position="374"/>
        <end position="634"/>
    </location>
</feature>
<dbReference type="InterPro" id="IPR029787">
    <property type="entry name" value="Nucleotide_cyclase"/>
</dbReference>
<dbReference type="PANTHER" id="PTHR44757:SF2">
    <property type="entry name" value="BIOFILM ARCHITECTURE MAINTENANCE PROTEIN MBAA"/>
    <property type="match status" value="1"/>
</dbReference>
<protein>
    <submittedName>
        <fullName evidence="3">Diguanylate cyclase/phosphodiesterase (GGDEF &amp; EAL domains) with PAS/PAC sensor(S)</fullName>
    </submittedName>
</protein>
<dbReference type="InterPro" id="IPR001633">
    <property type="entry name" value="EAL_dom"/>
</dbReference>
<dbReference type="Gene3D" id="3.30.450.20">
    <property type="entry name" value="PAS domain"/>
    <property type="match status" value="1"/>
</dbReference>
<dbReference type="SUPFAM" id="SSF55785">
    <property type="entry name" value="PYP-like sensor domain (PAS domain)"/>
    <property type="match status" value="1"/>
</dbReference>
<name>A0A160TE56_9ZZZZ</name>
<accession>A0A160TE56</accession>
<organism evidence="3">
    <name type="scientific">hydrothermal vent metagenome</name>
    <dbReference type="NCBI Taxonomy" id="652676"/>
    <lineage>
        <taxon>unclassified sequences</taxon>
        <taxon>metagenomes</taxon>
        <taxon>ecological metagenomes</taxon>
    </lineage>
</organism>
<dbReference type="InterPro" id="IPR000160">
    <property type="entry name" value="GGDEF_dom"/>
</dbReference>
<dbReference type="InterPro" id="IPR035965">
    <property type="entry name" value="PAS-like_dom_sf"/>
</dbReference>